<dbReference type="Pfam" id="PF22668">
    <property type="entry name" value="DUF7009"/>
    <property type="match status" value="1"/>
</dbReference>
<evidence type="ECO:0000313" key="2">
    <source>
        <dbReference type="Proteomes" id="UP000321533"/>
    </source>
</evidence>
<dbReference type="OrthoDB" id="7060517at2"/>
<dbReference type="AlphaFoldDB" id="A0A5B8V7M6"/>
<dbReference type="KEGG" id="pgin:FRZ67_07610"/>
<evidence type="ECO:0000313" key="1">
    <source>
        <dbReference type="EMBL" id="QEC67165.1"/>
    </source>
</evidence>
<dbReference type="InterPro" id="IPR053825">
    <property type="entry name" value="DUF7009"/>
</dbReference>
<accession>A0A5B8V7M6</accession>
<proteinExistence type="predicted"/>
<keyword evidence="2" id="KW-1185">Reference proteome</keyword>
<sequence>MKLRFENKSIRFRIRKSELQHLKQHGFVKDEVAFPNEVLTYELRITDISEITPAFSDNKITIHLPIIKANDWLDTDEVGIYKLIHINADEVLDIVIEKDFPCKDRPEEDKSDTFTELVDKDSKGKVC</sequence>
<dbReference type="EMBL" id="CP042435">
    <property type="protein sequence ID" value="QEC67165.1"/>
    <property type="molecule type" value="Genomic_DNA"/>
</dbReference>
<reference evidence="1 2" key="1">
    <citation type="journal article" date="2016" name="Int. J. Syst. Evol. Microbiol.">
        <title>Panacibacter ginsenosidivorans gen. nov., sp. nov., with ginsenoside converting activity isolated from soil of a ginseng field.</title>
        <authorList>
            <person name="Siddiqi M.Z."/>
            <person name="Muhammad Shafi S."/>
            <person name="Choi K.D."/>
            <person name="Im W.T."/>
        </authorList>
    </citation>
    <scope>NUCLEOTIDE SEQUENCE [LARGE SCALE GENOMIC DNA]</scope>
    <source>
        <strain evidence="1 2">Gsoil1550</strain>
    </source>
</reference>
<organism evidence="1 2">
    <name type="scientific">Panacibacter ginsenosidivorans</name>
    <dbReference type="NCBI Taxonomy" id="1813871"/>
    <lineage>
        <taxon>Bacteria</taxon>
        <taxon>Pseudomonadati</taxon>
        <taxon>Bacteroidota</taxon>
        <taxon>Chitinophagia</taxon>
        <taxon>Chitinophagales</taxon>
        <taxon>Chitinophagaceae</taxon>
        <taxon>Panacibacter</taxon>
    </lineage>
</organism>
<dbReference type="RefSeq" id="WP_147188973.1">
    <property type="nucleotide sequence ID" value="NZ_CP042435.1"/>
</dbReference>
<dbReference type="Proteomes" id="UP000321533">
    <property type="component" value="Chromosome"/>
</dbReference>
<gene>
    <name evidence="1" type="ORF">FRZ67_07610</name>
</gene>
<protein>
    <submittedName>
        <fullName evidence="1">Uncharacterized protein</fullName>
    </submittedName>
</protein>
<name>A0A5B8V7M6_9BACT</name>